<dbReference type="InterPro" id="IPR036291">
    <property type="entry name" value="NAD(P)-bd_dom_sf"/>
</dbReference>
<dbReference type="Gene3D" id="3.40.50.720">
    <property type="entry name" value="NAD(P)-binding Rossmann-like Domain"/>
    <property type="match status" value="1"/>
</dbReference>
<dbReference type="EMBL" id="OU503039">
    <property type="protein sequence ID" value="CAI9759124.1"/>
    <property type="molecule type" value="Genomic_DNA"/>
</dbReference>
<organism evidence="2 3">
    <name type="scientific">Fraxinus pennsylvanica</name>
    <dbReference type="NCBI Taxonomy" id="56036"/>
    <lineage>
        <taxon>Eukaryota</taxon>
        <taxon>Viridiplantae</taxon>
        <taxon>Streptophyta</taxon>
        <taxon>Embryophyta</taxon>
        <taxon>Tracheophyta</taxon>
        <taxon>Spermatophyta</taxon>
        <taxon>Magnoliopsida</taxon>
        <taxon>eudicotyledons</taxon>
        <taxon>Gunneridae</taxon>
        <taxon>Pentapetalae</taxon>
        <taxon>asterids</taxon>
        <taxon>lamiids</taxon>
        <taxon>Lamiales</taxon>
        <taxon>Oleaceae</taxon>
        <taxon>Oleeae</taxon>
        <taxon>Fraxinus</taxon>
    </lineage>
</organism>
<dbReference type="AlphaFoldDB" id="A0AAD1YY77"/>
<sequence>MATSLAAMMACRATTFARLSSPGSAARFASLVLYRGLAGAADQHGPAKSNSIRLEETATATLHASVAIATRDAVAGSSGATIFPAMKKAKFQSAACSLDSNRNGQQSIKPYVYFADTPAHFPMIEDDPNDVLEGSFSSERGAAAVGSHEVGTIANLSRKKATPPQPAKRLVLKLNKGNGKIGHVNQANNMYLFPGIGLGALLTGARIITDGMLQTAAE</sequence>
<evidence type="ECO:0000313" key="3">
    <source>
        <dbReference type="Proteomes" id="UP000834106"/>
    </source>
</evidence>
<feature type="domain" description="Malic enzyme NAD-binding" evidence="1">
    <location>
        <begin position="177"/>
        <end position="218"/>
    </location>
</feature>
<name>A0AAD1YY77_9LAMI</name>
<dbReference type="Pfam" id="PF03949">
    <property type="entry name" value="Malic_M"/>
    <property type="match status" value="1"/>
</dbReference>
<accession>A0AAD1YY77</accession>
<keyword evidence="3" id="KW-1185">Reference proteome</keyword>
<protein>
    <recommendedName>
        <fullName evidence="1">Malic enzyme NAD-binding domain-containing protein</fullName>
    </recommendedName>
</protein>
<dbReference type="GO" id="GO:0051287">
    <property type="term" value="F:NAD binding"/>
    <property type="evidence" value="ECO:0007669"/>
    <property type="project" value="InterPro"/>
</dbReference>
<evidence type="ECO:0000259" key="1">
    <source>
        <dbReference type="Pfam" id="PF03949"/>
    </source>
</evidence>
<dbReference type="InterPro" id="IPR012302">
    <property type="entry name" value="Malic_NAD-bd"/>
</dbReference>
<proteinExistence type="predicted"/>
<evidence type="ECO:0000313" key="2">
    <source>
        <dbReference type="EMBL" id="CAI9759124.1"/>
    </source>
</evidence>
<reference evidence="2" key="1">
    <citation type="submission" date="2023-05" db="EMBL/GenBank/DDBJ databases">
        <authorList>
            <person name="Huff M."/>
        </authorList>
    </citation>
    <scope>NUCLEOTIDE SEQUENCE</scope>
</reference>
<gene>
    <name evidence="2" type="ORF">FPE_LOCUS6554</name>
</gene>
<dbReference type="Proteomes" id="UP000834106">
    <property type="component" value="Chromosome 4"/>
</dbReference>
<dbReference type="SUPFAM" id="SSF51735">
    <property type="entry name" value="NAD(P)-binding Rossmann-fold domains"/>
    <property type="match status" value="1"/>
</dbReference>